<keyword evidence="10" id="KW-0326">Glycosidase</keyword>
<dbReference type="InterPro" id="IPR008979">
    <property type="entry name" value="Galactose-bd-like_sf"/>
</dbReference>
<dbReference type="InterPro" id="IPR017853">
    <property type="entry name" value="GH"/>
</dbReference>
<dbReference type="SMART" id="SM00237">
    <property type="entry name" value="Calx_beta"/>
    <property type="match status" value="1"/>
</dbReference>
<evidence type="ECO:0000313" key="14">
    <source>
        <dbReference type="EMBL" id="EEG28787.1"/>
    </source>
</evidence>
<keyword evidence="15" id="KW-1185">Reference proteome</keyword>
<dbReference type="NCBIfam" id="TIGR01167">
    <property type="entry name" value="LPXTG_anchor"/>
    <property type="match status" value="1"/>
</dbReference>
<evidence type="ECO:0000256" key="6">
    <source>
        <dbReference type="ARBA" id="ARBA00022737"/>
    </source>
</evidence>
<dbReference type="eggNOG" id="COG1470">
    <property type="taxonomic scope" value="Bacteria"/>
</dbReference>
<evidence type="ECO:0000256" key="4">
    <source>
        <dbReference type="ARBA" id="ARBA00022525"/>
    </source>
</evidence>
<gene>
    <name evidence="14" type="ORF">CLOSTMETH_03686</name>
</gene>
<evidence type="ECO:0000256" key="10">
    <source>
        <dbReference type="ARBA" id="ARBA00023295"/>
    </source>
</evidence>
<dbReference type="Gene3D" id="3.20.20.80">
    <property type="entry name" value="Glycosidases"/>
    <property type="match status" value="1"/>
</dbReference>
<keyword evidence="11" id="KW-1133">Transmembrane helix</keyword>
<dbReference type="Gene3D" id="2.60.40.2030">
    <property type="match status" value="1"/>
</dbReference>
<dbReference type="GO" id="GO:0004560">
    <property type="term" value="F:alpha-L-fucosidase activity"/>
    <property type="evidence" value="ECO:0007669"/>
    <property type="project" value="InterPro"/>
</dbReference>
<dbReference type="InterPro" id="IPR057739">
    <property type="entry name" value="Glyco_hydro_29_N"/>
</dbReference>
<evidence type="ECO:0000256" key="3">
    <source>
        <dbReference type="ARBA" id="ARBA00022512"/>
    </source>
</evidence>
<dbReference type="PANTHER" id="PTHR10030:SF37">
    <property type="entry name" value="ALPHA-L-FUCOSIDASE-RELATED"/>
    <property type="match status" value="1"/>
</dbReference>
<dbReference type="GO" id="GO:0006004">
    <property type="term" value="P:fucose metabolic process"/>
    <property type="evidence" value="ECO:0007669"/>
    <property type="project" value="TreeGrafter"/>
</dbReference>
<name>C0EIJ2_9FIRM</name>
<dbReference type="SUPFAM" id="SSF51445">
    <property type="entry name" value="(Trans)glycosidases"/>
    <property type="match status" value="1"/>
</dbReference>
<feature type="domain" description="Gram-positive cocci surface proteins LPxTG" evidence="13">
    <location>
        <begin position="1752"/>
        <end position="1784"/>
    </location>
</feature>
<dbReference type="InterPro" id="IPR000421">
    <property type="entry name" value="FA58C"/>
</dbReference>
<keyword evidence="5" id="KW-0732">Signal</keyword>
<dbReference type="InterPro" id="IPR000933">
    <property type="entry name" value="Glyco_hydro_29"/>
</dbReference>
<feature type="domain" description="F5/8 type C" evidence="12">
    <location>
        <begin position="1081"/>
        <end position="1174"/>
    </location>
</feature>
<dbReference type="eggNOG" id="COG2931">
    <property type="taxonomic scope" value="Bacteria"/>
</dbReference>
<reference evidence="14 15" key="2">
    <citation type="submission" date="2009-02" db="EMBL/GenBank/DDBJ databases">
        <title>Draft genome sequence of Clostridium methylpentosum (DSM 5476).</title>
        <authorList>
            <person name="Sudarsanam P."/>
            <person name="Ley R."/>
            <person name="Guruge J."/>
            <person name="Turnbaugh P.J."/>
            <person name="Mahowald M."/>
            <person name="Liep D."/>
            <person name="Gordon J."/>
        </authorList>
    </citation>
    <scope>NUCLEOTIDE SEQUENCE [LARGE SCALE GENOMIC DNA]</scope>
    <source>
        <strain evidence="14 15">DSM 5476</strain>
    </source>
</reference>
<dbReference type="Pfam" id="PF00754">
    <property type="entry name" value="F5_F8_type_C"/>
    <property type="match status" value="3"/>
</dbReference>
<keyword evidence="6" id="KW-0677">Repeat</keyword>
<dbReference type="Gene3D" id="2.60.120.260">
    <property type="entry name" value="Galactose-binding domain-like"/>
    <property type="match status" value="5"/>
</dbReference>
<dbReference type="SMART" id="SM00812">
    <property type="entry name" value="Alpha_L_fucos"/>
    <property type="match status" value="1"/>
</dbReference>
<dbReference type="eggNOG" id="COG3669">
    <property type="taxonomic scope" value="Bacteria"/>
</dbReference>
<dbReference type="Gene3D" id="1.20.1270.70">
    <property type="entry name" value="Designed single chain three-helix bundle"/>
    <property type="match status" value="1"/>
</dbReference>
<evidence type="ECO:0000256" key="1">
    <source>
        <dbReference type="ARBA" id="ARBA00007951"/>
    </source>
</evidence>
<dbReference type="Gene3D" id="1.20.1270.90">
    <property type="entry name" value="AF1782-like"/>
    <property type="match status" value="2"/>
</dbReference>
<reference evidence="14 15" key="1">
    <citation type="submission" date="2009-01" db="EMBL/GenBank/DDBJ databases">
        <authorList>
            <person name="Fulton L."/>
            <person name="Clifton S."/>
            <person name="Fulton B."/>
            <person name="Xu J."/>
            <person name="Minx P."/>
            <person name="Pepin K.H."/>
            <person name="Johnson M."/>
            <person name="Bhonagiri V."/>
            <person name="Nash W.E."/>
            <person name="Mardis E.R."/>
            <person name="Wilson R.K."/>
        </authorList>
    </citation>
    <scope>NUCLEOTIDE SEQUENCE [LARGE SCALE GENOMIC DNA]</scope>
    <source>
        <strain evidence="14 15">DSM 5476</strain>
    </source>
</reference>
<dbReference type="GO" id="GO:0005764">
    <property type="term" value="C:lysosome"/>
    <property type="evidence" value="ECO:0007669"/>
    <property type="project" value="TreeGrafter"/>
</dbReference>
<protein>
    <recommendedName>
        <fullName evidence="2">alpha-L-fucosidase</fullName>
        <ecNumber evidence="2">3.2.1.51</ecNumber>
    </recommendedName>
</protein>
<dbReference type="STRING" id="537013.CLOSTMETH_03686"/>
<keyword evidence="7" id="KW-0378">Hydrolase</keyword>
<keyword evidence="4" id="KW-0964">Secreted</keyword>
<dbReference type="SUPFAM" id="SSF49785">
    <property type="entry name" value="Galactose-binding domain-like"/>
    <property type="match status" value="4"/>
</dbReference>
<dbReference type="Proteomes" id="UP000003340">
    <property type="component" value="Unassembled WGS sequence"/>
</dbReference>
<dbReference type="PANTHER" id="PTHR10030">
    <property type="entry name" value="ALPHA-L-FUCOSIDASE"/>
    <property type="match status" value="1"/>
</dbReference>
<evidence type="ECO:0000256" key="9">
    <source>
        <dbReference type="ARBA" id="ARBA00023088"/>
    </source>
</evidence>
<keyword evidence="3" id="KW-0134">Cell wall</keyword>
<dbReference type="EMBL" id="ACEC01000126">
    <property type="protein sequence ID" value="EEG28787.1"/>
    <property type="molecule type" value="Genomic_DNA"/>
</dbReference>
<comment type="similarity">
    <text evidence="1">Belongs to the glycosyl hydrolase 29 family.</text>
</comment>
<evidence type="ECO:0000259" key="12">
    <source>
        <dbReference type="PROSITE" id="PS50022"/>
    </source>
</evidence>
<dbReference type="eggNOG" id="COG2374">
    <property type="taxonomic scope" value="Bacteria"/>
</dbReference>
<evidence type="ECO:0000256" key="8">
    <source>
        <dbReference type="ARBA" id="ARBA00022837"/>
    </source>
</evidence>
<dbReference type="PROSITE" id="PS50022">
    <property type="entry name" value="FA58C_3"/>
    <property type="match status" value="3"/>
</dbReference>
<keyword evidence="8" id="KW-0106">Calcium</keyword>
<evidence type="ECO:0000313" key="15">
    <source>
        <dbReference type="Proteomes" id="UP000003340"/>
    </source>
</evidence>
<keyword evidence="11" id="KW-0812">Transmembrane</keyword>
<dbReference type="Pfam" id="PF07554">
    <property type="entry name" value="FIVAR"/>
    <property type="match status" value="4"/>
</dbReference>
<dbReference type="EC" id="3.2.1.51" evidence="2"/>
<dbReference type="SUPFAM" id="SSF141072">
    <property type="entry name" value="CalX-like"/>
    <property type="match status" value="1"/>
</dbReference>
<proteinExistence type="inferred from homology"/>
<dbReference type="GO" id="GO:0007154">
    <property type="term" value="P:cell communication"/>
    <property type="evidence" value="ECO:0007669"/>
    <property type="project" value="InterPro"/>
</dbReference>
<keyword evidence="11" id="KW-0472">Membrane</keyword>
<dbReference type="eggNOG" id="COG1196">
    <property type="taxonomic scope" value="Bacteria"/>
</dbReference>
<keyword evidence="9" id="KW-0572">Peptidoglycan-anchor</keyword>
<evidence type="ECO:0000256" key="7">
    <source>
        <dbReference type="ARBA" id="ARBA00022801"/>
    </source>
</evidence>
<evidence type="ECO:0000256" key="2">
    <source>
        <dbReference type="ARBA" id="ARBA00012662"/>
    </source>
</evidence>
<dbReference type="HOGENOM" id="CLU_238499_0_0_9"/>
<evidence type="ECO:0000256" key="11">
    <source>
        <dbReference type="SAM" id="Phobius"/>
    </source>
</evidence>
<dbReference type="PROSITE" id="PS50847">
    <property type="entry name" value="GRAM_POS_ANCHORING"/>
    <property type="match status" value="1"/>
</dbReference>
<dbReference type="CDD" id="cd02795">
    <property type="entry name" value="CBM6-CBM35-CBM36_like"/>
    <property type="match status" value="1"/>
</dbReference>
<dbReference type="GO" id="GO:0016139">
    <property type="term" value="P:glycoside catabolic process"/>
    <property type="evidence" value="ECO:0007669"/>
    <property type="project" value="TreeGrafter"/>
</dbReference>
<dbReference type="InterPro" id="IPR019931">
    <property type="entry name" value="LPXTG_anchor"/>
</dbReference>
<feature type="domain" description="F5/8 type C" evidence="12">
    <location>
        <begin position="415"/>
        <end position="550"/>
    </location>
</feature>
<sequence length="1784" mass="193992">MHNRAQKLSIDSQDCARFPFEKVYNLDVKLFLFHIFSCVIIRKEESFRSALNPNKKFGDERKGKSNMMKSFLKKLLAAAVVAAMAAQAVSVSAAAVADDLSVQAPDPYGPLPNAMQLQYHQEELSAFCHFGMNTFTNKEWGNGQENPEWFNPTGFHPEEWVKQLQDAGFKRLIVTAKHHDGFCIWPSEYTEHDVASSPYKDGKGDILAEISKACTDLNMDMGCYLSPWDENAESYGYYDANGNPCSPEEDVLDYNEYYINQIKEITSNPIYGNNGRFVEWWMDGAKGTGADAQEYRMDDFLATIREGEPGVQIFGGGNSGGIHWIGNENGIAPDETWAQRGEYWSVPECDVSLISGWFWHPNYPAKSMEQMANIYFSSVGHGAPLLLNVPPNRDGRYDQAHASRIAEFGKAIEETFDEDLTQKDGVTATASAVRGNAAQFDASKTIDGKEDTYWTMDDGQLTGSVTVNLGKEQTFDVVSIEEYIELGQRISSFKVEYRSGNGEWKDFGSGKTISAKRLVRRSPVKADQVRVTITGSKAVPLLRTIGVYKAGAGFEVSSPFPNDLTLIDNPSFDKNGTWYDESGSFVNNTSMWCNAGASASFTFTGTQAWIIGTIDPNHGIMTVQIDDMDPVDVNTQSSPRKLQQILYTTPVLENGPHTVTMTCKTKALGLDAAYVLDNDGAGMFELEKANYSVNEGGTVDITINRVGGSKGEATLLISTPPGKAVQGQYYVDINETLTFADGETSKTVTVETIDNNVKTGSLNFFFELTAATNAIIGFTPRAEIIIIDDEMAQELQNAIAQADALIEAHYLPDSWATMLAAKAHAQNVLENSATMTETQINAATNGLLSAIQALVKRTNYTAEDPFMFPGRDDEAKLLEAEFFDMHPAVDDNKHVHVTNKAEASNGQEVNWFMSDDSISVPYRALAAGTYTVTMTYRSGRLNESTANAVTWSGDNIVPGNVKVFGESGATTYHTVSFDIEITKAGYSVLTIGSMQEGSVSEGPVIDKFEVAPKELELATYYINATAGEGGSIEPSGEVPVEQFSSKTFTIKPDADHSLGTVKVNGKSVGSVDSYTFENIQGDATIEATFDKNIAKKAVIVTASNQHSATYSGDKAVDGNPDTRWATQDSVTKEAWLELSFAEPVTVDTAYFSQLTGANNRTNAYNIEYWADGEWQVGYTGGSIGATATVRFEAFTADRIRFHITDGFRPSFWEFQLFNEKRPSKTVQEVAEELTMANPDKGATKITMPAVPGGFAIELTATSNFNVIDTFGNINAPAEPTDVDLTFTVSKNGESASKTLTVTVLPNSIKGDNLSPTATNVTASNFHSAPYSPDKATDGNASTRWATNDSVTTAWLMMEFDEPITIGSAYIKEMNNANNHIDGYNIEYWVEDGTASDGENGHWEIAYTGGAVNGETNVSFASVTSNKIRLNLTKANRPSIYEFQVYSETIVPPVEVADRTILNKVIEKATALKDSEEFANAISSVQESFLAALDEAIRVANTNTSTPEQVQNAWIALMTEIHKLGLQQGNKDLLREHYELYSQLDLDLYIDDDAKANFITALENAAAMLENNDAVQSEVDAVDNALVVAADALTKRGDKTTLQALVDQSAGFVEENYAKGWAEFAEALEKANIVLDNANATQDDVNVAVDELLTAMLNLRFKADKTLLNNAIAAAEALDLSGFSAESVEKFNASLAAAKATAADDSLSEEEQNVVDKALSDLNEAVKGLTNTNGTSANLEINGDGSIVKTTSGAKTGDSAPLALAVATLLLAGAAVSFGKKRRNK</sequence>
<comment type="caution">
    <text evidence="14">The sequence shown here is derived from an EMBL/GenBank/DDBJ whole genome shotgun (WGS) entry which is preliminary data.</text>
</comment>
<dbReference type="InterPro" id="IPR038081">
    <property type="entry name" value="CalX-like_sf"/>
</dbReference>
<dbReference type="Pfam" id="PF03160">
    <property type="entry name" value="Calx-beta"/>
    <property type="match status" value="1"/>
</dbReference>
<feature type="transmembrane region" description="Helical" evidence="11">
    <location>
        <begin position="1759"/>
        <end position="1778"/>
    </location>
</feature>
<organism evidence="14 15">
    <name type="scientific">[Clostridium] methylpentosum DSM 5476</name>
    <dbReference type="NCBI Taxonomy" id="537013"/>
    <lineage>
        <taxon>Bacteria</taxon>
        <taxon>Bacillati</taxon>
        <taxon>Bacillota</taxon>
        <taxon>Clostridia</taxon>
        <taxon>Eubacteriales</taxon>
        <taxon>Oscillospiraceae</taxon>
        <taxon>Oscillospiraceae incertae sedis</taxon>
    </lineage>
</organism>
<accession>C0EIJ2</accession>
<evidence type="ECO:0000256" key="5">
    <source>
        <dbReference type="ARBA" id="ARBA00022729"/>
    </source>
</evidence>
<dbReference type="GO" id="GO:0016020">
    <property type="term" value="C:membrane"/>
    <property type="evidence" value="ECO:0007669"/>
    <property type="project" value="InterPro"/>
</dbReference>
<feature type="transmembrane region" description="Helical" evidence="11">
    <location>
        <begin position="75"/>
        <end position="97"/>
    </location>
</feature>
<evidence type="ECO:0000259" key="13">
    <source>
        <dbReference type="PROSITE" id="PS50847"/>
    </source>
</evidence>
<dbReference type="InterPro" id="IPR003644">
    <property type="entry name" value="Calx_beta"/>
</dbReference>
<feature type="domain" description="F5/8 type C" evidence="12">
    <location>
        <begin position="1301"/>
        <end position="1447"/>
    </location>
</feature>
<dbReference type="Pfam" id="PF01120">
    <property type="entry name" value="Alpha_L_fucos"/>
    <property type="match status" value="1"/>
</dbReference>